<name>A0AAV4NCW7_CAEEX</name>
<evidence type="ECO:0000313" key="2">
    <source>
        <dbReference type="Proteomes" id="UP001054945"/>
    </source>
</evidence>
<reference evidence="1 2" key="1">
    <citation type="submission" date="2021-06" db="EMBL/GenBank/DDBJ databases">
        <title>Caerostris extrusa draft genome.</title>
        <authorList>
            <person name="Kono N."/>
            <person name="Arakawa K."/>
        </authorList>
    </citation>
    <scope>NUCLEOTIDE SEQUENCE [LARGE SCALE GENOMIC DNA]</scope>
</reference>
<dbReference type="AlphaFoldDB" id="A0AAV4NCW7"/>
<proteinExistence type="predicted"/>
<comment type="caution">
    <text evidence="1">The sequence shown here is derived from an EMBL/GenBank/DDBJ whole genome shotgun (WGS) entry which is preliminary data.</text>
</comment>
<sequence length="115" mass="13397">MIPTFHQRNTNRGVPLSKGMGGIYCKNHCYYLKLFDFCSLVTLNLLYSMSKKLLWTVKYNFLEALDCRFIFVENLNANSLKVIAQYRFTTRRNTPTFGEIHLCRDFYGGSTSCIL</sequence>
<keyword evidence="2" id="KW-1185">Reference proteome</keyword>
<dbReference type="Proteomes" id="UP001054945">
    <property type="component" value="Unassembled WGS sequence"/>
</dbReference>
<protein>
    <submittedName>
        <fullName evidence="1">Uncharacterized protein</fullName>
    </submittedName>
</protein>
<organism evidence="1 2">
    <name type="scientific">Caerostris extrusa</name>
    <name type="common">Bark spider</name>
    <name type="synonym">Caerostris bankana</name>
    <dbReference type="NCBI Taxonomy" id="172846"/>
    <lineage>
        <taxon>Eukaryota</taxon>
        <taxon>Metazoa</taxon>
        <taxon>Ecdysozoa</taxon>
        <taxon>Arthropoda</taxon>
        <taxon>Chelicerata</taxon>
        <taxon>Arachnida</taxon>
        <taxon>Araneae</taxon>
        <taxon>Araneomorphae</taxon>
        <taxon>Entelegynae</taxon>
        <taxon>Araneoidea</taxon>
        <taxon>Araneidae</taxon>
        <taxon>Caerostris</taxon>
    </lineage>
</organism>
<evidence type="ECO:0000313" key="1">
    <source>
        <dbReference type="EMBL" id="GIX81254.1"/>
    </source>
</evidence>
<gene>
    <name evidence="1" type="ORF">CEXT_516161</name>
</gene>
<dbReference type="EMBL" id="BPLR01020660">
    <property type="protein sequence ID" value="GIX81254.1"/>
    <property type="molecule type" value="Genomic_DNA"/>
</dbReference>
<accession>A0AAV4NCW7</accession>